<sequence>MKRLSWVVTAVIVALGGLGSLWAFTGVTSSALDDVYVYTDAEPLICSHEPTVMLGTDDDAGEFDEHIVTAVVGPDLACDLRIFVSNESEYPVEITEVWLPFMGSDSGIPIRAVTIDGQVPVISPELSMDPREGSRDALIRYETPVVIEPGDKYLIVAPFVHSDAGCLMGGGSTAIVPTGAHPTVTAKMNGIDRELPYTGASYGFAGEAGC</sequence>
<proteinExistence type="predicted"/>
<reference evidence="2" key="1">
    <citation type="submission" date="2019-02" db="EMBL/GenBank/DDBJ databases">
        <title>Glaciihabitans arcticus sp. nov., a psychrotolerant bacterium isolated from polar soil.</title>
        <authorList>
            <person name="Dahal R.H."/>
        </authorList>
    </citation>
    <scope>NUCLEOTIDE SEQUENCE [LARGE SCALE GENOMIC DNA]</scope>
    <source>
        <strain evidence="2">RP-3-7</strain>
    </source>
</reference>
<accession>A0A4Q9GSE9</accession>
<protein>
    <submittedName>
        <fullName evidence="1">Uncharacterized protein</fullName>
    </submittedName>
</protein>
<organism evidence="1 2">
    <name type="scientific">Glaciihabitans arcticus</name>
    <dbReference type="NCBI Taxonomy" id="2668039"/>
    <lineage>
        <taxon>Bacteria</taxon>
        <taxon>Bacillati</taxon>
        <taxon>Actinomycetota</taxon>
        <taxon>Actinomycetes</taxon>
        <taxon>Micrococcales</taxon>
        <taxon>Microbacteriaceae</taxon>
        <taxon>Glaciihabitans</taxon>
    </lineage>
</organism>
<keyword evidence="2" id="KW-1185">Reference proteome</keyword>
<evidence type="ECO:0000313" key="1">
    <source>
        <dbReference type="EMBL" id="TBN57936.1"/>
    </source>
</evidence>
<dbReference type="AlphaFoldDB" id="A0A4Q9GSE9"/>
<comment type="caution">
    <text evidence="1">The sequence shown here is derived from an EMBL/GenBank/DDBJ whole genome shotgun (WGS) entry which is preliminary data.</text>
</comment>
<dbReference type="RefSeq" id="WP_130982045.1">
    <property type="nucleotide sequence ID" value="NZ_SISG01000001.1"/>
</dbReference>
<evidence type="ECO:0000313" key="2">
    <source>
        <dbReference type="Proteomes" id="UP000294194"/>
    </source>
</evidence>
<dbReference type="Proteomes" id="UP000294194">
    <property type="component" value="Unassembled WGS sequence"/>
</dbReference>
<dbReference type="EMBL" id="SISG01000001">
    <property type="protein sequence ID" value="TBN57936.1"/>
    <property type="molecule type" value="Genomic_DNA"/>
</dbReference>
<gene>
    <name evidence="1" type="ORF">EYE40_11305</name>
</gene>
<name>A0A4Q9GSE9_9MICO</name>